<dbReference type="Gene3D" id="3.40.50.720">
    <property type="entry name" value="NAD(P)-binding Rossmann-like Domain"/>
    <property type="match status" value="1"/>
</dbReference>
<dbReference type="SUPFAM" id="SSF50129">
    <property type="entry name" value="GroES-like"/>
    <property type="match status" value="1"/>
</dbReference>
<dbReference type="InterPro" id="IPR036291">
    <property type="entry name" value="NAD(P)-bd_dom_sf"/>
</dbReference>
<dbReference type="InterPro" id="IPR020843">
    <property type="entry name" value="ER"/>
</dbReference>
<organism evidence="4 5">
    <name type="scientific">Elsinoe batatas</name>
    <dbReference type="NCBI Taxonomy" id="2601811"/>
    <lineage>
        <taxon>Eukaryota</taxon>
        <taxon>Fungi</taxon>
        <taxon>Dikarya</taxon>
        <taxon>Ascomycota</taxon>
        <taxon>Pezizomycotina</taxon>
        <taxon>Dothideomycetes</taxon>
        <taxon>Dothideomycetidae</taxon>
        <taxon>Myriangiales</taxon>
        <taxon>Elsinoaceae</taxon>
        <taxon>Elsinoe</taxon>
    </lineage>
</organism>
<evidence type="ECO:0000256" key="1">
    <source>
        <dbReference type="ARBA" id="ARBA00008072"/>
    </source>
</evidence>
<accession>A0A8K0L5T2</accession>
<dbReference type="InterPro" id="IPR047122">
    <property type="entry name" value="Trans-enoyl_RdTase-like"/>
</dbReference>
<dbReference type="GO" id="GO:0016651">
    <property type="term" value="F:oxidoreductase activity, acting on NAD(P)H"/>
    <property type="evidence" value="ECO:0007669"/>
    <property type="project" value="InterPro"/>
</dbReference>
<evidence type="ECO:0000313" key="4">
    <source>
        <dbReference type="EMBL" id="KAG8628683.1"/>
    </source>
</evidence>
<dbReference type="CDD" id="cd08249">
    <property type="entry name" value="enoyl_reductase_like"/>
    <property type="match status" value="1"/>
</dbReference>
<dbReference type="PANTHER" id="PTHR45348">
    <property type="entry name" value="HYPOTHETICAL OXIDOREDUCTASE (EUROFUNG)"/>
    <property type="match status" value="1"/>
</dbReference>
<gene>
    <name evidence="4" type="ORF">KVT40_002548</name>
</gene>
<comment type="similarity">
    <text evidence="1">Belongs to the zinc-containing alcohol dehydrogenase family.</text>
</comment>
<evidence type="ECO:0000259" key="3">
    <source>
        <dbReference type="SMART" id="SM00829"/>
    </source>
</evidence>
<dbReference type="Proteomes" id="UP000809789">
    <property type="component" value="Unassembled WGS sequence"/>
</dbReference>
<evidence type="ECO:0000313" key="5">
    <source>
        <dbReference type="Proteomes" id="UP000809789"/>
    </source>
</evidence>
<dbReference type="AlphaFoldDB" id="A0A8K0L5T2"/>
<evidence type="ECO:0000256" key="2">
    <source>
        <dbReference type="ARBA" id="ARBA00023002"/>
    </source>
</evidence>
<comment type="caution">
    <text evidence="4">The sequence shown here is derived from an EMBL/GenBank/DDBJ whole genome shotgun (WGS) entry which is preliminary data.</text>
</comment>
<name>A0A8K0L5T2_9PEZI</name>
<sequence length="313" mass="33218">MSTNRAAWLLSKGAYPFTLDSSELPQPEADEVVIKNHALAINPIDWNRLERPSRDSRLATGSLITHGGFQHFTAVPTTVVIKIPDNISYSEASVLPIAASTAMVGLYSPDHLGLPLPSLHPKDSGKIIVIWGGSSSVGTTAIQLAKASGVSVITTASAHNHDFVKSTVGATAAFDHRSPAVVDDIVQAVKSSGKEFAGIYDSISLKESAESIGSIFHKLGGSNKKLATVLTDVQGLPDDIKPVFVFSLEVLNKYKDIADHVIIPGKFLYEGLEAGSIKPLPEPLIIGKGLESIQKAVDKNKQGVSAKKVVVEL</sequence>
<dbReference type="Gene3D" id="3.90.180.10">
    <property type="entry name" value="Medium-chain alcohol dehydrogenases, catalytic domain"/>
    <property type="match status" value="1"/>
</dbReference>
<dbReference type="SMART" id="SM00829">
    <property type="entry name" value="PKS_ER"/>
    <property type="match status" value="1"/>
</dbReference>
<dbReference type="InterPro" id="IPR011032">
    <property type="entry name" value="GroES-like_sf"/>
</dbReference>
<dbReference type="EMBL" id="JAESVG020000003">
    <property type="protein sequence ID" value="KAG8628683.1"/>
    <property type="molecule type" value="Genomic_DNA"/>
</dbReference>
<dbReference type="PANTHER" id="PTHR45348:SF2">
    <property type="entry name" value="ZINC-TYPE ALCOHOL DEHYDROGENASE-LIKE PROTEIN C2E1P3.01"/>
    <property type="match status" value="1"/>
</dbReference>
<proteinExistence type="inferred from homology"/>
<dbReference type="OrthoDB" id="48317at2759"/>
<keyword evidence="2" id="KW-0560">Oxidoreductase</keyword>
<feature type="domain" description="Enoyl reductase (ER)" evidence="3">
    <location>
        <begin position="13"/>
        <end position="311"/>
    </location>
</feature>
<keyword evidence="5" id="KW-1185">Reference proteome</keyword>
<protein>
    <recommendedName>
        <fullName evidence="3">Enoyl reductase (ER) domain-containing protein</fullName>
    </recommendedName>
</protein>
<reference evidence="4" key="1">
    <citation type="submission" date="2021-07" db="EMBL/GenBank/DDBJ databases">
        <title>Elsinoe batatas strain:CRI-CJ2 Genome sequencing and assembly.</title>
        <authorList>
            <person name="Huang L."/>
        </authorList>
    </citation>
    <scope>NUCLEOTIDE SEQUENCE</scope>
    <source>
        <strain evidence="4">CRI-CJ2</strain>
    </source>
</reference>
<dbReference type="SUPFAM" id="SSF51735">
    <property type="entry name" value="NAD(P)-binding Rossmann-fold domains"/>
    <property type="match status" value="1"/>
</dbReference>